<sequence length="1464" mass="167184">MRPHSTTPPVATLGRKRSGVGESPPPPLSPTSASDTFSSGTPRSGASSAGKQRRKIAIRHGDTDTSLFRSQLQEGQMFKVVIDGDDGGVAMRQVFQRIDQVVGLRPKYRTDNAGKGSNTFTRPNPRSNISTVNGVYQISDHSVVSYYTLQPWSVFATDVEVLRLAIGHTVCSRACAHRLDIMQERSRMFFLLNSDMEEKQHYRKSGGSFASTVKVDNSIKVSRAHNAQELLDFVLDCWHRHPDENVGKRDDAVDSSTLSELFSGFQIANPHVLTVEALGWQVRWKGREVGEHSIDRNPISSALRAAFLSFQTAASARLLKKFLARQESLRQATELSIAIFGHKRSELTDIASFLKSNEVGPYPFNMWVLQLRFYDPIGHGETTDCKTMQDQIDNIFLPLIRATLADRDDPKHAALHWLMDQIGAIQLESSSTTPPADFDKKAVPPNVMPYGSNPNEMYICYYVHSNLCVLNSLRRRRRMNPFQLRMSGWGASASSRLFSMMGGFLFGDVVTRASSVREFPVLQYALGMHNVGLTVSPFCDSAHNIIYERHPLPDLLHNCLNVAISTEQPMQYHHSVNPLMEEYGTAQKLLRLTALDVTEIARNSVMMSSFSAETKSHWLGEGYARGTSGNQFELSQVTNVRLEFRDESWNLEKEMFREMFRLTGGGAAAAAGESTGLTRWHFLSTVKDVEYNTVMDTRIRFPRTVLNGPHDQLASASEASPLIARACELRQKYRFERPRPWEARRKANVEADFQRKTATFNEDDWTYAASDAVYIAYPKNALHAWPRNLPTIEEYHRDLIEVKAICDNPVVRDFAHRRLELLEHKFRLHLALNHANEAGMTDQRASSNRDIYQATKVDTHIHMAAGMTPRQMLHFVKKKLRNNHDDIAMQDGKKIVTLGSMMKKCRITENLTVDQLNVQADHTLFERFDNFNNKYNPMENPDLRTLLLKTDNFMNGRYFAEIIHDVFDQYSKDKFTYAENRVSIYGMNLTEWDKLSSWFATHGMSSKHNKWIIQIPRVYKVFRSKQVIGSFGQYLQNIFQPLWDASLHPSEHPTLHYFLNHVSGFDSVDNEATLDLPFETISPWAWTSIENPPYNYYLYYLYANIRTLNEFRASRGFSIFDLRPHCGESGSDEHLVGAHLCADGIGHGVNLKNDPSMQYLYYLSQVGLHVCPLSNNALFLYFLNNPFPDFFRRGLNVSLSTDDPMMFHQTQEPLIEEYSIAARVWGFSQNDLCEIARSSVLQSGFDYDFKREAIGDRWYLSSSLGNDPNRTHLSDIRVAFRFETYHTELTFLEECSKKRMPRVFLTAQQEQEISEMNHLAVPEIITLSTHDQAMEVALRDIDAKREQIRIAKVQLDALRRQQRSLVDNLTEVGLRRQNEKEASDQRAANSERLHYKRVPTDAIRRAMHSGQYVPRELAAAHKLMGSWTPLPPNVLRHTEEAIVSTKGGRQIPQPPDRDRSELDW</sequence>
<evidence type="ECO:0000313" key="9">
    <source>
        <dbReference type="EMBL" id="CUG86083.1"/>
    </source>
</evidence>
<keyword evidence="7" id="KW-0862">Zinc</keyword>
<keyword evidence="10" id="KW-1185">Reference proteome</keyword>
<evidence type="ECO:0000256" key="1">
    <source>
        <dbReference type="ARBA" id="ARBA00001947"/>
    </source>
</evidence>
<dbReference type="GO" id="GO:0046872">
    <property type="term" value="F:metal ion binding"/>
    <property type="evidence" value="ECO:0007669"/>
    <property type="project" value="UniProtKB-KW"/>
</dbReference>
<reference evidence="10" key="1">
    <citation type="submission" date="2015-09" db="EMBL/GenBank/DDBJ databases">
        <authorList>
            <consortium name="Pathogen Informatics"/>
        </authorList>
    </citation>
    <scope>NUCLEOTIDE SEQUENCE [LARGE SCALE GENOMIC DNA]</scope>
    <source>
        <strain evidence="10">Lake Konstanz</strain>
    </source>
</reference>
<dbReference type="PANTHER" id="PTHR11359">
    <property type="entry name" value="AMP DEAMINASE"/>
    <property type="match status" value="1"/>
</dbReference>
<keyword evidence="6" id="KW-0378">Hydrolase</keyword>
<dbReference type="PROSITE" id="PS00485">
    <property type="entry name" value="A_DEAMINASE"/>
    <property type="match status" value="1"/>
</dbReference>
<evidence type="ECO:0000256" key="8">
    <source>
        <dbReference type="SAM" id="MobiDB-lite"/>
    </source>
</evidence>
<comment type="similarity">
    <text evidence="3">Belongs to the metallo-dependent hydrolases superfamily. Adenosine and AMP deaminases family.</text>
</comment>
<dbReference type="InterPro" id="IPR006650">
    <property type="entry name" value="A/AMP_deam_AS"/>
</dbReference>
<dbReference type="SUPFAM" id="SSF51556">
    <property type="entry name" value="Metallo-dependent hydrolases"/>
    <property type="match status" value="2"/>
</dbReference>
<dbReference type="VEuPathDB" id="TriTrypDB:BSAL_06505"/>
<dbReference type="OMA" id="TELAHNS"/>
<accession>A0A0S4J7B1</accession>
<evidence type="ECO:0000256" key="4">
    <source>
        <dbReference type="ARBA" id="ARBA00012775"/>
    </source>
</evidence>
<dbReference type="GO" id="GO:0005829">
    <property type="term" value="C:cytosol"/>
    <property type="evidence" value="ECO:0007669"/>
    <property type="project" value="TreeGrafter"/>
</dbReference>
<dbReference type="UniPathway" id="UPA00591">
    <property type="reaction ID" value="UER00663"/>
</dbReference>
<evidence type="ECO:0000256" key="7">
    <source>
        <dbReference type="ARBA" id="ARBA00022833"/>
    </source>
</evidence>
<gene>
    <name evidence="9" type="ORF">BSAL_06505</name>
</gene>
<feature type="region of interest" description="Disordered" evidence="8">
    <location>
        <begin position="1442"/>
        <end position="1464"/>
    </location>
</feature>
<name>A0A0S4J7B1_BODSA</name>
<dbReference type="GO" id="GO:0032264">
    <property type="term" value="P:IMP salvage"/>
    <property type="evidence" value="ECO:0007669"/>
    <property type="project" value="UniProtKB-UniPathway"/>
</dbReference>
<organism evidence="9 10">
    <name type="scientific">Bodo saltans</name>
    <name type="common">Flagellated protozoan</name>
    <dbReference type="NCBI Taxonomy" id="75058"/>
    <lineage>
        <taxon>Eukaryota</taxon>
        <taxon>Discoba</taxon>
        <taxon>Euglenozoa</taxon>
        <taxon>Kinetoplastea</taxon>
        <taxon>Metakinetoplastina</taxon>
        <taxon>Eubodonida</taxon>
        <taxon>Bodonidae</taxon>
        <taxon>Bodo</taxon>
    </lineage>
</organism>
<comment type="cofactor">
    <cofactor evidence="1">
        <name>Zn(2+)</name>
        <dbReference type="ChEBI" id="CHEBI:29105"/>
    </cofactor>
</comment>
<dbReference type="Gene3D" id="3.20.20.140">
    <property type="entry name" value="Metal-dependent hydrolases"/>
    <property type="match status" value="2"/>
</dbReference>
<dbReference type="GO" id="GO:0046033">
    <property type="term" value="P:AMP metabolic process"/>
    <property type="evidence" value="ECO:0007669"/>
    <property type="project" value="TreeGrafter"/>
</dbReference>
<dbReference type="OrthoDB" id="1723809at2759"/>
<dbReference type="GO" id="GO:0003876">
    <property type="term" value="F:AMP deaminase activity"/>
    <property type="evidence" value="ECO:0007669"/>
    <property type="project" value="UniProtKB-EC"/>
</dbReference>
<dbReference type="InterPro" id="IPR006329">
    <property type="entry name" value="AMPD"/>
</dbReference>
<keyword evidence="5" id="KW-0479">Metal-binding</keyword>
<evidence type="ECO:0000256" key="5">
    <source>
        <dbReference type="ARBA" id="ARBA00022723"/>
    </source>
</evidence>
<dbReference type="PANTHER" id="PTHR11359:SF4">
    <property type="entry name" value="AMP DEAMINASE"/>
    <property type="match status" value="1"/>
</dbReference>
<protein>
    <recommendedName>
        <fullName evidence="4">AMP deaminase</fullName>
        <ecNumber evidence="4">3.5.4.6</ecNumber>
    </recommendedName>
</protein>
<evidence type="ECO:0000256" key="2">
    <source>
        <dbReference type="ARBA" id="ARBA00004955"/>
    </source>
</evidence>
<dbReference type="EMBL" id="CYKH01001237">
    <property type="protein sequence ID" value="CUG86083.1"/>
    <property type="molecule type" value="Genomic_DNA"/>
</dbReference>
<dbReference type="FunFam" id="3.20.20.140:FF:000035">
    <property type="entry name" value="Probable amp deaminase"/>
    <property type="match status" value="1"/>
</dbReference>
<feature type="region of interest" description="Disordered" evidence="8">
    <location>
        <begin position="1"/>
        <end position="62"/>
    </location>
</feature>
<dbReference type="EC" id="3.5.4.6" evidence="4"/>
<comment type="pathway">
    <text evidence="2">Purine metabolism; IMP biosynthesis via salvage pathway; IMP from AMP: step 1/1.</text>
</comment>
<feature type="compositionally biased region" description="Polar residues" evidence="8">
    <location>
        <begin position="35"/>
        <end position="50"/>
    </location>
</feature>
<dbReference type="Pfam" id="PF19326">
    <property type="entry name" value="AMP_deaminase"/>
    <property type="match status" value="2"/>
</dbReference>
<dbReference type="FunFam" id="4.10.800.20:FF:000004">
    <property type="entry name" value="Probable amp deaminase"/>
    <property type="match status" value="1"/>
</dbReference>
<dbReference type="InterPro" id="IPR032466">
    <property type="entry name" value="Metal_Hydrolase"/>
</dbReference>
<proteinExistence type="inferred from homology"/>
<evidence type="ECO:0000256" key="3">
    <source>
        <dbReference type="ARBA" id="ARBA00006676"/>
    </source>
</evidence>
<feature type="compositionally biased region" description="Basic and acidic residues" evidence="8">
    <location>
        <begin position="1455"/>
        <end position="1464"/>
    </location>
</feature>
<evidence type="ECO:0000256" key="6">
    <source>
        <dbReference type="ARBA" id="ARBA00022801"/>
    </source>
</evidence>
<evidence type="ECO:0000313" key="10">
    <source>
        <dbReference type="Proteomes" id="UP000051952"/>
    </source>
</evidence>
<dbReference type="Gene3D" id="4.10.800.20">
    <property type="match status" value="2"/>
</dbReference>
<dbReference type="Proteomes" id="UP000051952">
    <property type="component" value="Unassembled WGS sequence"/>
</dbReference>